<comment type="caution">
    <text evidence="4">The sequence shown here is derived from an EMBL/GenBank/DDBJ whole genome shotgun (WGS) entry which is preliminary data.</text>
</comment>
<keyword evidence="5" id="KW-1185">Reference proteome</keyword>
<dbReference type="InterPro" id="IPR002052">
    <property type="entry name" value="DNA_methylase_N6_adenine_CS"/>
</dbReference>
<dbReference type="PANTHER" id="PTHR47739:SF1">
    <property type="entry name" value="TRNA1(VAL) (ADENINE(37)-N6)-METHYLTRANSFERASE"/>
    <property type="match status" value="1"/>
</dbReference>
<dbReference type="EMBL" id="AQRC01000003">
    <property type="protein sequence ID" value="KFE35992.1"/>
    <property type="molecule type" value="Genomic_DNA"/>
</dbReference>
<reference evidence="4 5" key="2">
    <citation type="journal article" date="2015" name="Antonie Van Leeuwenhoek">
        <title>Thioclava indica sp. nov., isolated from surface seawater of the Indian Ocean.</title>
        <authorList>
            <person name="Liu Y."/>
            <person name="Lai Q."/>
            <person name="Du J."/>
            <person name="Xu H."/>
            <person name="Jiang L."/>
            <person name="Shao Z."/>
        </authorList>
    </citation>
    <scope>NUCLEOTIDE SEQUENCE [LARGE SCALE GENOMIC DNA]</scope>
    <source>
        <strain evidence="4 5">13D2W-2</strain>
    </source>
</reference>
<feature type="domain" description="Methyltransferase small" evidence="3">
    <location>
        <begin position="34"/>
        <end position="122"/>
    </location>
</feature>
<dbReference type="CDD" id="cd02440">
    <property type="entry name" value="AdoMet_MTases"/>
    <property type="match status" value="1"/>
</dbReference>
<dbReference type="AlphaFoldDB" id="A0A085TZ45"/>
<dbReference type="GO" id="GO:0003676">
    <property type="term" value="F:nucleic acid binding"/>
    <property type="evidence" value="ECO:0007669"/>
    <property type="project" value="InterPro"/>
</dbReference>
<dbReference type="GO" id="GO:0032259">
    <property type="term" value="P:methylation"/>
    <property type="evidence" value="ECO:0007669"/>
    <property type="project" value="UniProtKB-KW"/>
</dbReference>
<dbReference type="OrthoDB" id="5489421at2"/>
<dbReference type="Gene3D" id="3.40.50.150">
    <property type="entry name" value="Vaccinia Virus protein VP39"/>
    <property type="match status" value="1"/>
</dbReference>
<keyword evidence="4" id="KW-0808">Transferase</keyword>
<keyword evidence="2" id="KW-0949">S-adenosyl-L-methionine</keyword>
<dbReference type="InterPro" id="IPR029063">
    <property type="entry name" value="SAM-dependent_MTases_sf"/>
</dbReference>
<accession>A0A085TZ45</accession>
<reference evidence="5" key="1">
    <citation type="submission" date="2013-04" db="EMBL/GenBank/DDBJ databases">
        <title>Thioclava sp. 13D2W-2 Genome Sequencing.</title>
        <authorList>
            <person name="Lai Q."/>
            <person name="Li G."/>
            <person name="Shao Z."/>
        </authorList>
    </citation>
    <scope>NUCLEOTIDE SEQUENCE [LARGE SCALE GENOMIC DNA]</scope>
    <source>
        <strain evidence="5">13D2W-2</strain>
    </source>
</reference>
<dbReference type="Proteomes" id="UP000028607">
    <property type="component" value="Unassembled WGS sequence"/>
</dbReference>
<keyword evidence="1 4" id="KW-0489">Methyltransferase</keyword>
<evidence type="ECO:0000256" key="2">
    <source>
        <dbReference type="ARBA" id="ARBA00022691"/>
    </source>
</evidence>
<dbReference type="PATRIC" id="fig|1317124.6.peg.1055"/>
<name>A0A085TZ45_9RHOB</name>
<dbReference type="STRING" id="1317124.DW2_05165"/>
<gene>
    <name evidence="4" type="ORF">DW2_05165</name>
</gene>
<dbReference type="GO" id="GO:0008170">
    <property type="term" value="F:N-methyltransferase activity"/>
    <property type="evidence" value="ECO:0007669"/>
    <property type="project" value="UniProtKB-ARBA"/>
</dbReference>
<dbReference type="RefSeq" id="WP_038144252.1">
    <property type="nucleotide sequence ID" value="NZ_AQRC01000003.1"/>
</dbReference>
<organism evidence="4 5">
    <name type="scientific">Thioclava atlantica</name>
    <dbReference type="NCBI Taxonomy" id="1317124"/>
    <lineage>
        <taxon>Bacteria</taxon>
        <taxon>Pseudomonadati</taxon>
        <taxon>Pseudomonadota</taxon>
        <taxon>Alphaproteobacteria</taxon>
        <taxon>Rhodobacterales</taxon>
        <taxon>Paracoccaceae</taxon>
        <taxon>Thioclava</taxon>
    </lineage>
</organism>
<dbReference type="GO" id="GO:0008757">
    <property type="term" value="F:S-adenosylmethionine-dependent methyltransferase activity"/>
    <property type="evidence" value="ECO:0007669"/>
    <property type="project" value="UniProtKB-ARBA"/>
</dbReference>
<dbReference type="SUPFAM" id="SSF53335">
    <property type="entry name" value="S-adenosyl-L-methionine-dependent methyltransferases"/>
    <property type="match status" value="1"/>
</dbReference>
<protein>
    <submittedName>
        <fullName evidence="4">Methyltransferase small domain-containing protein</fullName>
    </submittedName>
</protein>
<dbReference type="eggNOG" id="COG4123">
    <property type="taxonomic scope" value="Bacteria"/>
</dbReference>
<dbReference type="InterPro" id="IPR050210">
    <property type="entry name" value="tRNA_Adenine-N(6)_MTase"/>
</dbReference>
<dbReference type="PANTHER" id="PTHR47739">
    <property type="entry name" value="TRNA1(VAL) (ADENINE(37)-N6)-METHYLTRANSFERASE"/>
    <property type="match status" value="1"/>
</dbReference>
<evidence type="ECO:0000259" key="3">
    <source>
        <dbReference type="Pfam" id="PF05175"/>
    </source>
</evidence>
<evidence type="ECO:0000313" key="5">
    <source>
        <dbReference type="Proteomes" id="UP000028607"/>
    </source>
</evidence>
<proteinExistence type="predicted"/>
<evidence type="ECO:0000256" key="1">
    <source>
        <dbReference type="ARBA" id="ARBA00022603"/>
    </source>
</evidence>
<dbReference type="Pfam" id="PF05175">
    <property type="entry name" value="MTS"/>
    <property type="match status" value="1"/>
</dbReference>
<evidence type="ECO:0000313" key="4">
    <source>
        <dbReference type="EMBL" id="KFE35992.1"/>
    </source>
</evidence>
<dbReference type="PROSITE" id="PS00092">
    <property type="entry name" value="N6_MTASE"/>
    <property type="match status" value="1"/>
</dbReference>
<dbReference type="InterPro" id="IPR007848">
    <property type="entry name" value="Small_mtfrase_dom"/>
</dbReference>
<sequence length="253" mass="26731">MFAPGDLTEDGFLGGRLRISQPRAGYRAAMDPVLLAAACAARAGESVLELGCGAGVASLCLGHRTAGLSLTGLELQPAYAALARENAARNGVPFEVIEGDLAQMAPELRARSFDHVIANPPYFGATDGTPAADPGRERAQREATPIAAWLDAGLKRLRPEGWITLIQQADRLGDLLTGLQGRAGAITVLPIAPRAGRPARRVIVTARKGAKTPLKLLAPLILHAAPEHSRDAEDLTEIARAILRDAQELPIDR</sequence>